<name>A0A0D2LLG6_9CHLO</name>
<proteinExistence type="predicted"/>
<sequence length="106" mass="10772">MHAHRSPARFGALFLVSLLIAACLQAPVAFAQDYSTQARRRAPPQSSGGGDTGAEGEPPLSCCATIRCAAGYKCVCNGNSGGCAPDPAHSAPEPQPGRPPFGAPPK</sequence>
<protein>
    <submittedName>
        <fullName evidence="3">Uncharacterized protein</fullName>
    </submittedName>
</protein>
<dbReference type="KEGG" id="mng:MNEG_0758"/>
<evidence type="ECO:0000256" key="2">
    <source>
        <dbReference type="SAM" id="SignalP"/>
    </source>
</evidence>
<keyword evidence="2" id="KW-0732">Signal</keyword>
<gene>
    <name evidence="3" type="ORF">MNEG_0758</name>
</gene>
<evidence type="ECO:0000313" key="4">
    <source>
        <dbReference type="Proteomes" id="UP000054498"/>
    </source>
</evidence>
<feature type="region of interest" description="Disordered" evidence="1">
    <location>
        <begin position="85"/>
        <end position="106"/>
    </location>
</feature>
<evidence type="ECO:0000256" key="1">
    <source>
        <dbReference type="SAM" id="MobiDB-lite"/>
    </source>
</evidence>
<accession>A0A0D2LLG6</accession>
<feature type="region of interest" description="Disordered" evidence="1">
    <location>
        <begin position="34"/>
        <end position="57"/>
    </location>
</feature>
<reference evidence="3 4" key="1">
    <citation type="journal article" date="2013" name="BMC Genomics">
        <title>Reconstruction of the lipid metabolism for the microalga Monoraphidium neglectum from its genome sequence reveals characteristics suitable for biofuel production.</title>
        <authorList>
            <person name="Bogen C."/>
            <person name="Al-Dilaimi A."/>
            <person name="Albersmeier A."/>
            <person name="Wichmann J."/>
            <person name="Grundmann M."/>
            <person name="Rupp O."/>
            <person name="Lauersen K.J."/>
            <person name="Blifernez-Klassen O."/>
            <person name="Kalinowski J."/>
            <person name="Goesmann A."/>
            <person name="Mussgnug J.H."/>
            <person name="Kruse O."/>
        </authorList>
    </citation>
    <scope>NUCLEOTIDE SEQUENCE [LARGE SCALE GENOMIC DNA]</scope>
    <source>
        <strain evidence="3 4">SAG 48.87</strain>
    </source>
</reference>
<keyword evidence="4" id="KW-1185">Reference proteome</keyword>
<evidence type="ECO:0000313" key="3">
    <source>
        <dbReference type="EMBL" id="KIZ07184.1"/>
    </source>
</evidence>
<feature type="compositionally biased region" description="Pro residues" evidence="1">
    <location>
        <begin position="93"/>
        <end position="106"/>
    </location>
</feature>
<dbReference type="RefSeq" id="XP_013906203.1">
    <property type="nucleotide sequence ID" value="XM_014050749.1"/>
</dbReference>
<dbReference type="PROSITE" id="PS51257">
    <property type="entry name" value="PROKAR_LIPOPROTEIN"/>
    <property type="match status" value="1"/>
</dbReference>
<dbReference type="AlphaFoldDB" id="A0A0D2LLG6"/>
<organism evidence="3 4">
    <name type="scientific">Monoraphidium neglectum</name>
    <dbReference type="NCBI Taxonomy" id="145388"/>
    <lineage>
        <taxon>Eukaryota</taxon>
        <taxon>Viridiplantae</taxon>
        <taxon>Chlorophyta</taxon>
        <taxon>core chlorophytes</taxon>
        <taxon>Chlorophyceae</taxon>
        <taxon>CS clade</taxon>
        <taxon>Sphaeropleales</taxon>
        <taxon>Selenastraceae</taxon>
        <taxon>Monoraphidium</taxon>
    </lineage>
</organism>
<dbReference type="GeneID" id="25726876"/>
<feature type="chain" id="PRO_5002246562" evidence="2">
    <location>
        <begin position="32"/>
        <end position="106"/>
    </location>
</feature>
<dbReference type="EMBL" id="KK100285">
    <property type="protein sequence ID" value="KIZ07184.1"/>
    <property type="molecule type" value="Genomic_DNA"/>
</dbReference>
<dbReference type="Proteomes" id="UP000054498">
    <property type="component" value="Unassembled WGS sequence"/>
</dbReference>
<feature type="signal peptide" evidence="2">
    <location>
        <begin position="1"/>
        <end position="31"/>
    </location>
</feature>